<comment type="caution">
    <text evidence="2">The sequence shown here is derived from an EMBL/GenBank/DDBJ whole genome shotgun (WGS) entry which is preliminary data.</text>
</comment>
<accession>A0A538TEB1</accession>
<dbReference type="Proteomes" id="UP000317366">
    <property type="component" value="Unassembled WGS sequence"/>
</dbReference>
<evidence type="ECO:0000313" key="2">
    <source>
        <dbReference type="EMBL" id="TMQ61983.1"/>
    </source>
</evidence>
<keyword evidence="1" id="KW-1133">Transmembrane helix</keyword>
<reference evidence="2 3" key="1">
    <citation type="journal article" date="2019" name="Nat. Microbiol.">
        <title>Mediterranean grassland soil C-N compound turnover is dependent on rainfall and depth, and is mediated by genomically divergent microorganisms.</title>
        <authorList>
            <person name="Diamond S."/>
            <person name="Andeer P.F."/>
            <person name="Li Z."/>
            <person name="Crits-Christoph A."/>
            <person name="Burstein D."/>
            <person name="Anantharaman K."/>
            <person name="Lane K.R."/>
            <person name="Thomas B.C."/>
            <person name="Pan C."/>
            <person name="Northen T.R."/>
            <person name="Banfield J.F."/>
        </authorList>
    </citation>
    <scope>NUCLEOTIDE SEQUENCE [LARGE SCALE GENOMIC DNA]</scope>
    <source>
        <strain evidence="2">WS_7</strain>
    </source>
</reference>
<keyword evidence="1" id="KW-0812">Transmembrane</keyword>
<dbReference type="EMBL" id="VBOX01000087">
    <property type="protein sequence ID" value="TMQ61983.1"/>
    <property type="molecule type" value="Genomic_DNA"/>
</dbReference>
<keyword evidence="1" id="KW-0472">Membrane</keyword>
<organism evidence="2 3">
    <name type="scientific">Eiseniibacteriota bacterium</name>
    <dbReference type="NCBI Taxonomy" id="2212470"/>
    <lineage>
        <taxon>Bacteria</taxon>
        <taxon>Candidatus Eiseniibacteriota</taxon>
    </lineage>
</organism>
<dbReference type="AlphaFoldDB" id="A0A538TEB1"/>
<proteinExistence type="predicted"/>
<evidence type="ECO:0000313" key="3">
    <source>
        <dbReference type="Proteomes" id="UP000317366"/>
    </source>
</evidence>
<sequence length="175" mass="19851">MTLRTEIPIEECRARLAAGVDVERLAFSWSGHAGSKPILGKFSETGFRLQKRRYYRNEFAPFFYGRFVSAYRGTVIEGEFRMHPFVRAFIVIWFSFLVFYLVVALIQLAMGRPGVQEDRVPLLLVPLCMMAFGVALVMFGRWLGRGEERAIAAFLKSTFEANEAATEANTPGHQS</sequence>
<gene>
    <name evidence="2" type="ORF">E6K77_08625</name>
</gene>
<protein>
    <submittedName>
        <fullName evidence="2">Uncharacterized protein</fullName>
    </submittedName>
</protein>
<feature type="transmembrane region" description="Helical" evidence="1">
    <location>
        <begin position="88"/>
        <end position="110"/>
    </location>
</feature>
<feature type="transmembrane region" description="Helical" evidence="1">
    <location>
        <begin position="122"/>
        <end position="143"/>
    </location>
</feature>
<name>A0A538TEB1_UNCEI</name>
<evidence type="ECO:0000256" key="1">
    <source>
        <dbReference type="SAM" id="Phobius"/>
    </source>
</evidence>